<dbReference type="GO" id="GO:0022857">
    <property type="term" value="F:transmembrane transporter activity"/>
    <property type="evidence" value="ECO:0007669"/>
    <property type="project" value="InterPro"/>
</dbReference>
<keyword evidence="7" id="KW-0614">Plasmid</keyword>
<dbReference type="InterPro" id="IPR005829">
    <property type="entry name" value="Sugar_transporter_CS"/>
</dbReference>
<feature type="transmembrane region" description="Helical" evidence="5">
    <location>
        <begin position="364"/>
        <end position="387"/>
    </location>
</feature>
<evidence type="ECO:0000256" key="1">
    <source>
        <dbReference type="ARBA" id="ARBA00004141"/>
    </source>
</evidence>
<proteinExistence type="predicted"/>
<dbReference type="SUPFAM" id="SSF103473">
    <property type="entry name" value="MFS general substrate transporter"/>
    <property type="match status" value="1"/>
</dbReference>
<geneLocation type="plasmid" evidence="7 8">
    <name>AbAZ39_p1</name>
</geneLocation>
<dbReference type="KEGG" id="abq:ABAZ39_19720"/>
<evidence type="ECO:0000313" key="7">
    <source>
        <dbReference type="EMBL" id="AIB14156.1"/>
    </source>
</evidence>
<keyword evidence="4 5" id="KW-0472">Membrane</keyword>
<gene>
    <name evidence="7" type="ORF">ABAZ39_19720</name>
</gene>
<keyword evidence="3 5" id="KW-1133">Transmembrane helix</keyword>
<evidence type="ECO:0000256" key="5">
    <source>
        <dbReference type="SAM" id="Phobius"/>
    </source>
</evidence>
<comment type="subcellular location">
    <subcellularLocation>
        <location evidence="1">Membrane</location>
        <topology evidence="1">Multi-pass membrane protein</topology>
    </subcellularLocation>
</comment>
<organism evidence="7 8">
    <name type="scientific">Azospirillum argentinense</name>
    <dbReference type="NCBI Taxonomy" id="2970906"/>
    <lineage>
        <taxon>Bacteria</taxon>
        <taxon>Pseudomonadati</taxon>
        <taxon>Pseudomonadota</taxon>
        <taxon>Alphaproteobacteria</taxon>
        <taxon>Rhodospirillales</taxon>
        <taxon>Azospirillaceae</taxon>
        <taxon>Azospirillum</taxon>
    </lineage>
</organism>
<evidence type="ECO:0000256" key="3">
    <source>
        <dbReference type="ARBA" id="ARBA00022989"/>
    </source>
</evidence>
<evidence type="ECO:0000256" key="2">
    <source>
        <dbReference type="ARBA" id="ARBA00022692"/>
    </source>
</evidence>
<dbReference type="Proteomes" id="UP000027186">
    <property type="component" value="Plasmid AbAZ39_p1"/>
</dbReference>
<dbReference type="PROSITE" id="PS00216">
    <property type="entry name" value="SUGAR_TRANSPORT_1"/>
    <property type="match status" value="1"/>
</dbReference>
<feature type="transmembrane region" description="Helical" evidence="5">
    <location>
        <begin position="89"/>
        <end position="108"/>
    </location>
</feature>
<dbReference type="RefSeq" id="WP_040134419.1">
    <property type="nucleotide sequence ID" value="NZ_CP007794.1"/>
</dbReference>
<feature type="transmembrane region" description="Helical" evidence="5">
    <location>
        <begin position="306"/>
        <end position="323"/>
    </location>
</feature>
<evidence type="ECO:0000313" key="8">
    <source>
        <dbReference type="Proteomes" id="UP000027186"/>
    </source>
</evidence>
<accession>A0A060DJ87</accession>
<dbReference type="PANTHER" id="PTHR23539">
    <property type="entry name" value="MFS TRANSPORTER"/>
    <property type="match status" value="1"/>
</dbReference>
<name>A0A060DJ87_9PROT</name>
<reference evidence="7 8" key="1">
    <citation type="journal article" date="2014" name="Genome Announc.">
        <title>Complete Genome Sequence of the Model Rhizosphere Strain Azospirillum brasilense Az39, Successfully Applied in Agriculture.</title>
        <authorList>
            <person name="Rivera D."/>
            <person name="Revale S."/>
            <person name="Molina R."/>
            <person name="Gualpa J."/>
            <person name="Puente M."/>
            <person name="Maroniche G."/>
            <person name="Paris G."/>
            <person name="Baker D."/>
            <person name="Clavijo B."/>
            <person name="McLay K."/>
            <person name="Spaepen S."/>
            <person name="Perticari A."/>
            <person name="Vazquez M."/>
            <person name="Wisniewski-Dye F."/>
            <person name="Watkins C."/>
            <person name="Martinez-Abarca F."/>
            <person name="Vanderleyden J."/>
            <person name="Cassan F."/>
        </authorList>
    </citation>
    <scope>NUCLEOTIDE SEQUENCE [LARGE SCALE GENOMIC DNA]</scope>
    <source>
        <strain evidence="7 8">Az39</strain>
        <plasmid evidence="7">AbAZ39_p1</plasmid>
    </source>
</reference>
<dbReference type="AlphaFoldDB" id="A0A060DJ87"/>
<feature type="transmembrane region" description="Helical" evidence="5">
    <location>
        <begin position="114"/>
        <end position="140"/>
    </location>
</feature>
<feature type="domain" description="Major facilitator superfamily (MFS) profile" evidence="6">
    <location>
        <begin position="231"/>
        <end position="438"/>
    </location>
</feature>
<dbReference type="EMBL" id="CP007794">
    <property type="protein sequence ID" value="AIB14156.1"/>
    <property type="molecule type" value="Genomic_DNA"/>
</dbReference>
<dbReference type="PANTHER" id="PTHR23539:SF1">
    <property type="entry name" value="MAJOR FACILITATOR SUPERFAMILY (MFS) PROFILE DOMAIN-CONTAINING PROTEIN"/>
    <property type="match status" value="1"/>
</dbReference>
<dbReference type="InterPro" id="IPR020846">
    <property type="entry name" value="MFS_dom"/>
</dbReference>
<feature type="transmembrane region" description="Helical" evidence="5">
    <location>
        <begin position="393"/>
        <end position="415"/>
    </location>
</feature>
<feature type="transmembrane region" description="Helical" evidence="5">
    <location>
        <begin position="152"/>
        <end position="173"/>
    </location>
</feature>
<dbReference type="InterPro" id="IPR036259">
    <property type="entry name" value="MFS_trans_sf"/>
</dbReference>
<evidence type="ECO:0000259" key="6">
    <source>
        <dbReference type="PROSITE" id="PS50850"/>
    </source>
</evidence>
<dbReference type="PROSITE" id="PS50850">
    <property type="entry name" value="MFS"/>
    <property type="match status" value="1"/>
</dbReference>
<sequence length="438" mass="44867">MPADGHGGEPAPSGETGRGFRPASLDAVNFLLADVRGALGPYLNVFLVTQQHWSQSEVGLVTSLAGWLGLAVQTPIGAAIDATHRKREAIVLALVVLGAGALCIYLFPNFWPVLIANTLIAVVGDVFGPAVAALTLGLVPQRLLARRMGRNAAFDHAGNVAVAALAGLVGWLFSQQAVFLLVPVFAVLSSLAVLSIPASAIDQRRARGVEAAAGGGSDGGVGDGETVSGMGILVHCRPLMIFGICALLFHFANAPLLPLVGQKLAAAHPEWATVMMSSCIIAAQLVMLPIAILVGRTADRLGRKPILLVGFAILPLRAVLYTLSDNSAWLIGVQLLDGVGAGIFTALTPLVIADLMRGTGRYNLAFGAVATMQGVGAATSGFVTGVIVDRFGYSAAFLTAGAMALIALAALFLGLPETAPSSPAEAEPGALPEPGLAE</sequence>
<dbReference type="Gene3D" id="1.20.1250.20">
    <property type="entry name" value="MFS general substrate transporter like domains"/>
    <property type="match status" value="2"/>
</dbReference>
<feature type="transmembrane region" description="Helical" evidence="5">
    <location>
        <begin position="179"/>
        <end position="198"/>
    </location>
</feature>
<dbReference type="GO" id="GO:0016020">
    <property type="term" value="C:membrane"/>
    <property type="evidence" value="ECO:0007669"/>
    <property type="project" value="UniProtKB-SubCell"/>
</dbReference>
<dbReference type="Pfam" id="PF07690">
    <property type="entry name" value="MFS_1"/>
    <property type="match status" value="1"/>
</dbReference>
<feature type="transmembrane region" description="Helical" evidence="5">
    <location>
        <begin position="239"/>
        <end position="259"/>
    </location>
</feature>
<protein>
    <submittedName>
        <fullName evidence="7">MFS transporter</fullName>
    </submittedName>
</protein>
<dbReference type="InterPro" id="IPR011701">
    <property type="entry name" value="MFS"/>
</dbReference>
<keyword evidence="2 5" id="KW-0812">Transmembrane</keyword>
<feature type="transmembrane region" description="Helical" evidence="5">
    <location>
        <begin position="329"/>
        <end position="352"/>
    </location>
</feature>
<evidence type="ECO:0000256" key="4">
    <source>
        <dbReference type="ARBA" id="ARBA00023136"/>
    </source>
</evidence>
<feature type="transmembrane region" description="Helical" evidence="5">
    <location>
        <begin position="271"/>
        <end position="294"/>
    </location>
</feature>